<dbReference type="Proteomes" id="UP000183832">
    <property type="component" value="Unassembled WGS sequence"/>
</dbReference>
<reference evidence="1 2" key="1">
    <citation type="submission" date="2015-04" db="EMBL/GenBank/DDBJ databases">
        <authorList>
            <person name="Syromyatnikov M.Y."/>
            <person name="Popov V.N."/>
        </authorList>
    </citation>
    <scope>NUCLEOTIDE SEQUENCE [LARGE SCALE GENOMIC DNA]</scope>
</reference>
<dbReference type="EMBL" id="CVRI01000004">
    <property type="protein sequence ID" value="CRK87180.1"/>
    <property type="molecule type" value="Genomic_DNA"/>
</dbReference>
<accession>A0A1J1HIF1</accession>
<dbReference type="AlphaFoldDB" id="A0A1J1HIF1"/>
<name>A0A1J1HIF1_9DIPT</name>
<sequence length="73" mass="8712">MQKYCVKRKSERLSLYALIIQEKRVVLYGLRGVDNNKIHPLRWKVGRFERPYLKDIESKGMRNKVPFFETALG</sequence>
<protein>
    <submittedName>
        <fullName evidence="1">CLUMA_CG000988, isoform A</fullName>
    </submittedName>
</protein>
<evidence type="ECO:0000313" key="1">
    <source>
        <dbReference type="EMBL" id="CRK87180.1"/>
    </source>
</evidence>
<proteinExistence type="predicted"/>
<organism evidence="1 2">
    <name type="scientific">Clunio marinus</name>
    <dbReference type="NCBI Taxonomy" id="568069"/>
    <lineage>
        <taxon>Eukaryota</taxon>
        <taxon>Metazoa</taxon>
        <taxon>Ecdysozoa</taxon>
        <taxon>Arthropoda</taxon>
        <taxon>Hexapoda</taxon>
        <taxon>Insecta</taxon>
        <taxon>Pterygota</taxon>
        <taxon>Neoptera</taxon>
        <taxon>Endopterygota</taxon>
        <taxon>Diptera</taxon>
        <taxon>Nematocera</taxon>
        <taxon>Chironomoidea</taxon>
        <taxon>Chironomidae</taxon>
        <taxon>Clunio</taxon>
    </lineage>
</organism>
<keyword evidence="2" id="KW-1185">Reference proteome</keyword>
<evidence type="ECO:0000313" key="2">
    <source>
        <dbReference type="Proteomes" id="UP000183832"/>
    </source>
</evidence>
<gene>
    <name evidence="1" type="ORF">CLUMA_CG000988</name>
</gene>